<keyword evidence="9" id="KW-1185">Reference proteome</keyword>
<keyword evidence="1" id="KW-0479">Metal-binding</keyword>
<organism evidence="8 9">
    <name type="scientific">Pristionchus mayeri</name>
    <dbReference type="NCBI Taxonomy" id="1317129"/>
    <lineage>
        <taxon>Eukaryota</taxon>
        <taxon>Metazoa</taxon>
        <taxon>Ecdysozoa</taxon>
        <taxon>Nematoda</taxon>
        <taxon>Chromadorea</taxon>
        <taxon>Rhabditida</taxon>
        <taxon>Rhabditina</taxon>
        <taxon>Diplogasteromorpha</taxon>
        <taxon>Diplogasteroidea</taxon>
        <taxon>Neodiplogasteridae</taxon>
        <taxon>Pristionchus</taxon>
    </lineage>
</organism>
<dbReference type="Pfam" id="PF13445">
    <property type="entry name" value="zf-RING_UBOX"/>
    <property type="match status" value="1"/>
</dbReference>
<dbReference type="EMBL" id="BTRK01000001">
    <property type="protein sequence ID" value="GMR31683.1"/>
    <property type="molecule type" value="Genomic_DNA"/>
</dbReference>
<gene>
    <name evidence="8" type="ORF">PMAYCL1PPCAC_01878</name>
</gene>
<evidence type="ECO:0000256" key="5">
    <source>
        <dbReference type="SAM" id="MobiDB-lite"/>
    </source>
</evidence>
<dbReference type="PANTHER" id="PTHR47156">
    <property type="entry name" value="PROTEIN CBG20824"/>
    <property type="match status" value="1"/>
</dbReference>
<keyword evidence="6" id="KW-1133">Transmembrane helix</keyword>
<dbReference type="InterPro" id="IPR017907">
    <property type="entry name" value="Znf_RING_CS"/>
</dbReference>
<dbReference type="SMART" id="SM00184">
    <property type="entry name" value="RING"/>
    <property type="match status" value="1"/>
</dbReference>
<evidence type="ECO:0000256" key="6">
    <source>
        <dbReference type="SAM" id="Phobius"/>
    </source>
</evidence>
<dbReference type="PROSITE" id="PS50089">
    <property type="entry name" value="ZF_RING_2"/>
    <property type="match status" value="1"/>
</dbReference>
<feature type="transmembrane region" description="Helical" evidence="6">
    <location>
        <begin position="108"/>
        <end position="128"/>
    </location>
</feature>
<evidence type="ECO:0000256" key="4">
    <source>
        <dbReference type="PROSITE-ProRule" id="PRU00175"/>
    </source>
</evidence>
<keyword evidence="2 4" id="KW-0863">Zinc-finger</keyword>
<accession>A0AAN5C014</accession>
<dbReference type="AlphaFoldDB" id="A0AAN5C014"/>
<dbReference type="InterPro" id="IPR027370">
    <property type="entry name" value="Znf-RING_euk"/>
</dbReference>
<name>A0AAN5C014_9BILA</name>
<comment type="caution">
    <text evidence="8">The sequence shown here is derived from an EMBL/GenBank/DDBJ whole genome shotgun (WGS) entry which is preliminary data.</text>
</comment>
<evidence type="ECO:0000256" key="2">
    <source>
        <dbReference type="ARBA" id="ARBA00022771"/>
    </source>
</evidence>
<feature type="domain" description="RING-type" evidence="7">
    <location>
        <begin position="4"/>
        <end position="52"/>
    </location>
</feature>
<protein>
    <recommendedName>
        <fullName evidence="7">RING-type domain-containing protein</fullName>
    </recommendedName>
</protein>
<evidence type="ECO:0000313" key="8">
    <source>
        <dbReference type="EMBL" id="GMR31683.1"/>
    </source>
</evidence>
<keyword evidence="3" id="KW-0862">Zinc</keyword>
<evidence type="ECO:0000259" key="7">
    <source>
        <dbReference type="PROSITE" id="PS50089"/>
    </source>
</evidence>
<feature type="region of interest" description="Disordered" evidence="5">
    <location>
        <begin position="83"/>
        <end position="102"/>
    </location>
</feature>
<dbReference type="SUPFAM" id="SSF57850">
    <property type="entry name" value="RING/U-box"/>
    <property type="match status" value="1"/>
</dbReference>
<evidence type="ECO:0000256" key="1">
    <source>
        <dbReference type="ARBA" id="ARBA00022723"/>
    </source>
</evidence>
<dbReference type="InterPro" id="IPR052667">
    <property type="entry name" value="E3_ubiquitin-ligase_RING"/>
</dbReference>
<sequence>MSECIICHDDFSAAVARHVPRILSACGHSICTGCAHQMHRRGSHAIVCPFDQVPTALPNDRVSSLKKNFSLVDALEKMGARRGEEANNPMIRESNEGRREQKKRANGVDWGAILVKIVLCYIFFSLVYENCSLKSEMATRHQLFEDMKRSVVEVRSSHIPLEYEIARLHGMYFLPYHFWPY</sequence>
<dbReference type="InterPro" id="IPR013083">
    <property type="entry name" value="Znf_RING/FYVE/PHD"/>
</dbReference>
<dbReference type="InterPro" id="IPR001841">
    <property type="entry name" value="Znf_RING"/>
</dbReference>
<dbReference type="PANTHER" id="PTHR47156:SF10">
    <property type="entry name" value="E3 UBIQUITIN-PROTEIN LIGASE TRIM-21-RELATED"/>
    <property type="match status" value="1"/>
</dbReference>
<proteinExistence type="predicted"/>
<dbReference type="Gene3D" id="3.30.40.10">
    <property type="entry name" value="Zinc/RING finger domain, C3HC4 (zinc finger)"/>
    <property type="match status" value="1"/>
</dbReference>
<dbReference type="GO" id="GO:0008270">
    <property type="term" value="F:zinc ion binding"/>
    <property type="evidence" value="ECO:0007669"/>
    <property type="project" value="UniProtKB-KW"/>
</dbReference>
<keyword evidence="6" id="KW-0472">Membrane</keyword>
<evidence type="ECO:0000313" key="9">
    <source>
        <dbReference type="Proteomes" id="UP001328107"/>
    </source>
</evidence>
<evidence type="ECO:0000256" key="3">
    <source>
        <dbReference type="ARBA" id="ARBA00022833"/>
    </source>
</evidence>
<keyword evidence="6" id="KW-0812">Transmembrane</keyword>
<reference evidence="9" key="1">
    <citation type="submission" date="2022-10" db="EMBL/GenBank/DDBJ databases">
        <title>Genome assembly of Pristionchus species.</title>
        <authorList>
            <person name="Yoshida K."/>
            <person name="Sommer R.J."/>
        </authorList>
    </citation>
    <scope>NUCLEOTIDE SEQUENCE [LARGE SCALE GENOMIC DNA]</scope>
    <source>
        <strain evidence="9">RS5460</strain>
    </source>
</reference>
<dbReference type="PROSITE" id="PS00518">
    <property type="entry name" value="ZF_RING_1"/>
    <property type="match status" value="1"/>
</dbReference>
<dbReference type="Proteomes" id="UP001328107">
    <property type="component" value="Unassembled WGS sequence"/>
</dbReference>